<dbReference type="Pfam" id="PF00078">
    <property type="entry name" value="RVT_1"/>
    <property type="match status" value="1"/>
</dbReference>
<organism evidence="3 4">
    <name type="scientific">Araneus ventricosus</name>
    <name type="common">Orbweaver spider</name>
    <name type="synonym">Epeira ventricosa</name>
    <dbReference type="NCBI Taxonomy" id="182803"/>
    <lineage>
        <taxon>Eukaryota</taxon>
        <taxon>Metazoa</taxon>
        <taxon>Ecdysozoa</taxon>
        <taxon>Arthropoda</taxon>
        <taxon>Chelicerata</taxon>
        <taxon>Arachnida</taxon>
        <taxon>Araneae</taxon>
        <taxon>Araneomorphae</taxon>
        <taxon>Entelegynae</taxon>
        <taxon>Araneoidea</taxon>
        <taxon>Araneidae</taxon>
        <taxon>Araneus</taxon>
    </lineage>
</organism>
<proteinExistence type="predicted"/>
<comment type="caution">
    <text evidence="3">The sequence shown here is derived from an EMBL/GenBank/DDBJ whole genome shotgun (WGS) entry which is preliminary data.</text>
</comment>
<keyword evidence="1" id="KW-0863">Zinc-finger</keyword>
<dbReference type="SUPFAM" id="SSF56672">
    <property type="entry name" value="DNA/RNA polymerases"/>
    <property type="match status" value="1"/>
</dbReference>
<dbReference type="OrthoDB" id="8063823at2759"/>
<dbReference type="GO" id="GO:0071897">
    <property type="term" value="P:DNA biosynthetic process"/>
    <property type="evidence" value="ECO:0007669"/>
    <property type="project" value="UniProtKB-ARBA"/>
</dbReference>
<dbReference type="InterPro" id="IPR013087">
    <property type="entry name" value="Znf_C2H2_type"/>
</dbReference>
<dbReference type="GO" id="GO:0008270">
    <property type="term" value="F:zinc ion binding"/>
    <property type="evidence" value="ECO:0007669"/>
    <property type="project" value="UniProtKB-KW"/>
</dbReference>
<name>A0A4Y2LRB7_ARAVE</name>
<feature type="domain" description="C2H2-type" evidence="2">
    <location>
        <begin position="249"/>
        <end position="277"/>
    </location>
</feature>
<gene>
    <name evidence="3" type="primary">pol_651</name>
    <name evidence="3" type="ORF">AVEN_131260_1</name>
</gene>
<protein>
    <submittedName>
        <fullName evidence="3">Retrovirus-related Pol polyprotein from type-2 retrotransposable element R2DM</fullName>
    </submittedName>
</protein>
<dbReference type="InterPro" id="IPR043502">
    <property type="entry name" value="DNA/RNA_pol_sf"/>
</dbReference>
<keyword evidence="1" id="KW-0479">Metal-binding</keyword>
<evidence type="ECO:0000256" key="1">
    <source>
        <dbReference type="PROSITE-ProRule" id="PRU00042"/>
    </source>
</evidence>
<evidence type="ECO:0000313" key="3">
    <source>
        <dbReference type="EMBL" id="GBN17321.1"/>
    </source>
</evidence>
<dbReference type="PROSITE" id="PS50157">
    <property type="entry name" value="ZINC_FINGER_C2H2_2"/>
    <property type="match status" value="1"/>
</dbReference>
<dbReference type="InterPro" id="IPR000477">
    <property type="entry name" value="RT_dom"/>
</dbReference>
<accession>A0A4Y2LRB7</accession>
<sequence>MMENTTVLDCVLSKFYTERKELHLVSIYLKKAFVFIAHDAHLRSPHLRPKLEVLTKAPLKPQERLFFLRCHLLRGVFHLLALWRATVSSLNKADTEVRSYLGKWLDLPVDSAVPYFHANISEGCLDVPCLRWSGLRLRLDRLRTFSSPHVLVSRGADVTQFLLSHTKVFNFNSSDFTDPAVQVPDSFITNERSKVEKFLFLDGVFYNTKDLQRQMRAQRLYASMDGVAPTLPSAALSPACPATVVTPVLRCDVCARDIKTKIGLGVHNRRVHAVEADNAQTTIGDLALITTGTSASSQTTASHSYPSEIRPIPIVSFRGPYKSEVQELDELTWAILCRLPPSDGIFYSGQYLKLNKDSPRTTLEFYDGRSPLYLPSVGVRQGYPLSPLLFNMALDEYLRCLSDTIGVPFRGHQLNSVVFADDTFLFASITRGMQKLIFQMCP</sequence>
<reference evidence="3 4" key="1">
    <citation type="journal article" date="2019" name="Sci. Rep.">
        <title>Orb-weaving spider Araneus ventricosus genome elucidates the spidroin gene catalogue.</title>
        <authorList>
            <person name="Kono N."/>
            <person name="Nakamura H."/>
            <person name="Ohtoshi R."/>
            <person name="Moran D.A.P."/>
            <person name="Shinohara A."/>
            <person name="Yoshida Y."/>
            <person name="Fujiwara M."/>
            <person name="Mori M."/>
            <person name="Tomita M."/>
            <person name="Arakawa K."/>
        </authorList>
    </citation>
    <scope>NUCLEOTIDE SEQUENCE [LARGE SCALE GENOMIC DNA]</scope>
</reference>
<dbReference type="Proteomes" id="UP000499080">
    <property type="component" value="Unassembled WGS sequence"/>
</dbReference>
<evidence type="ECO:0000259" key="2">
    <source>
        <dbReference type="PROSITE" id="PS50157"/>
    </source>
</evidence>
<dbReference type="PROSITE" id="PS00028">
    <property type="entry name" value="ZINC_FINGER_C2H2_1"/>
    <property type="match status" value="1"/>
</dbReference>
<dbReference type="EMBL" id="BGPR01006245">
    <property type="protein sequence ID" value="GBN17321.1"/>
    <property type="molecule type" value="Genomic_DNA"/>
</dbReference>
<keyword evidence="1" id="KW-0862">Zinc</keyword>
<dbReference type="AlphaFoldDB" id="A0A4Y2LRB7"/>
<keyword evidence="4" id="KW-1185">Reference proteome</keyword>
<evidence type="ECO:0000313" key="4">
    <source>
        <dbReference type="Proteomes" id="UP000499080"/>
    </source>
</evidence>